<dbReference type="PROSITE" id="PS51257">
    <property type="entry name" value="PROKAR_LIPOPROTEIN"/>
    <property type="match status" value="1"/>
</dbReference>
<organism evidence="2 3">
    <name type="scientific">Hoeflea poritis</name>
    <dbReference type="NCBI Taxonomy" id="2993659"/>
    <lineage>
        <taxon>Bacteria</taxon>
        <taxon>Pseudomonadati</taxon>
        <taxon>Pseudomonadota</taxon>
        <taxon>Alphaproteobacteria</taxon>
        <taxon>Hyphomicrobiales</taxon>
        <taxon>Rhizobiaceae</taxon>
        <taxon>Hoeflea</taxon>
    </lineage>
</organism>
<proteinExistence type="predicted"/>
<keyword evidence="3" id="KW-1185">Reference proteome</keyword>
<dbReference type="InterPro" id="IPR025644">
    <property type="entry name" value="DUF4344"/>
</dbReference>
<feature type="signal peptide" evidence="1">
    <location>
        <begin position="1"/>
        <end position="22"/>
    </location>
</feature>
<evidence type="ECO:0000256" key="1">
    <source>
        <dbReference type="SAM" id="SignalP"/>
    </source>
</evidence>
<comment type="caution">
    <text evidence="2">The sequence shown here is derived from an EMBL/GenBank/DDBJ whole genome shotgun (WGS) entry which is preliminary data.</text>
</comment>
<keyword evidence="1" id="KW-0732">Signal</keyword>
<protein>
    <submittedName>
        <fullName evidence="2">DUF4344 domain-containing metallopeptidase</fullName>
    </submittedName>
</protein>
<accession>A0ABT4VM44</accession>
<dbReference type="EMBL" id="JAPJZH010000004">
    <property type="protein sequence ID" value="MDA4845182.1"/>
    <property type="molecule type" value="Genomic_DNA"/>
</dbReference>
<gene>
    <name evidence="2" type="ORF">OOZ53_07455</name>
</gene>
<evidence type="ECO:0000313" key="2">
    <source>
        <dbReference type="EMBL" id="MDA4845182.1"/>
    </source>
</evidence>
<feature type="chain" id="PRO_5045643160" evidence="1">
    <location>
        <begin position="23"/>
        <end position="246"/>
    </location>
</feature>
<dbReference type="Pfam" id="PF14247">
    <property type="entry name" value="DUF4344"/>
    <property type="match status" value="2"/>
</dbReference>
<evidence type="ECO:0000313" key="3">
    <source>
        <dbReference type="Proteomes" id="UP001148313"/>
    </source>
</evidence>
<reference evidence="2" key="1">
    <citation type="submission" date="2022-11" db="EMBL/GenBank/DDBJ databases">
        <title>Hoeflea poritis sp. nov., isolated from scleractinian coral Porites lutea.</title>
        <authorList>
            <person name="Zhang G."/>
            <person name="Wei Q."/>
            <person name="Cai L."/>
        </authorList>
    </citation>
    <scope>NUCLEOTIDE SEQUENCE</scope>
    <source>
        <strain evidence="2">E7-10</strain>
    </source>
</reference>
<sequence length="246" mass="27609">MRTLSFGAFACATLLGSCPALSEMSEQQYDFVQANMIGVFYHEMGHAIIDTEEVPIFGQEEDAADVLSALLIHETFLEEDAQSIAFDAAYGYINDPSGMEAVAYWDNHGPDEQRFYNHVCIFFGAAPDKRRALAEDLGLPEERADWCPAEYEQASEAWGTVLDEMAKRPQKDTLVFIPGTGWHADVLNEIVATEVEDFNANFTLSHPVQVRVEPCGQANAFYQADGRILTMCTEFIDHMLELEKRY</sequence>
<dbReference type="RefSeq" id="WP_271088780.1">
    <property type="nucleotide sequence ID" value="NZ_JAPJZH010000004.1"/>
</dbReference>
<dbReference type="Proteomes" id="UP001148313">
    <property type="component" value="Unassembled WGS sequence"/>
</dbReference>
<name>A0ABT4VM44_9HYPH</name>